<feature type="transmembrane region" description="Helical" evidence="7">
    <location>
        <begin position="264"/>
        <end position="285"/>
    </location>
</feature>
<evidence type="ECO:0000256" key="4">
    <source>
        <dbReference type="ARBA" id="ARBA00022989"/>
    </source>
</evidence>
<dbReference type="InterPro" id="IPR036259">
    <property type="entry name" value="MFS_trans_sf"/>
</dbReference>
<feature type="transmembrane region" description="Helical" evidence="7">
    <location>
        <begin position="360"/>
        <end position="378"/>
    </location>
</feature>
<feature type="transmembrane region" description="Helical" evidence="7">
    <location>
        <begin position="439"/>
        <end position="457"/>
    </location>
</feature>
<feature type="transmembrane region" description="Helical" evidence="7">
    <location>
        <begin position="77"/>
        <end position="96"/>
    </location>
</feature>
<feature type="transmembrane region" description="Helical" evidence="7">
    <location>
        <begin position="334"/>
        <end position="354"/>
    </location>
</feature>
<dbReference type="PROSITE" id="PS50850">
    <property type="entry name" value="MFS"/>
    <property type="match status" value="1"/>
</dbReference>
<dbReference type="SUPFAM" id="SSF103473">
    <property type="entry name" value="MFS general substrate transporter"/>
    <property type="match status" value="1"/>
</dbReference>
<feature type="transmembrane region" description="Helical" evidence="7">
    <location>
        <begin position="196"/>
        <end position="214"/>
    </location>
</feature>
<dbReference type="PRINTS" id="PR01035">
    <property type="entry name" value="TCRTETA"/>
</dbReference>
<keyword evidence="5 7" id="KW-0472">Membrane</keyword>
<gene>
    <name evidence="9" type="ORF">GCM10009838_44490</name>
</gene>
<keyword evidence="10" id="KW-1185">Reference proteome</keyword>
<evidence type="ECO:0000259" key="8">
    <source>
        <dbReference type="PROSITE" id="PS50850"/>
    </source>
</evidence>
<dbReference type="Gene3D" id="1.20.1250.20">
    <property type="entry name" value="MFS general substrate transporter like domains"/>
    <property type="match status" value="2"/>
</dbReference>
<dbReference type="PANTHER" id="PTHR42718:SF9">
    <property type="entry name" value="MAJOR FACILITATOR SUPERFAMILY MULTIDRUG TRANSPORTER MFSC"/>
    <property type="match status" value="1"/>
</dbReference>
<evidence type="ECO:0000256" key="5">
    <source>
        <dbReference type="ARBA" id="ARBA00023136"/>
    </source>
</evidence>
<sequence length="487" mass="48770">MSDQMRRGRGVLPALVLSVLAFSLVQTSVVPILPTLQKDLNVAGSGITWLMTANLLSAAVLTPLLARIGDLRGRKPVLVIAIAGVLAGGIIGGIGGSFQVLLIARILAGTGGAILPLAVAVVRDELPREKVTGGVALISASLGIGSGLGLVATGAVVEHFSYEAVFWMGAILAGVAFALVLLLVPHDPVTAEGKADPLGALLLAGWLSAFLIAVSQGNDWGWVSARTLGLFVTAAVVLAVWVVVERRVSSPLVDIAMLAKPTIAVTNTAAVLVGFAMYGAFLLMSDFTQTPKAVGYGFGASVLSSGWMLFPSAVGSFAAGLGGASLIKRGGPRLPLVLGGAATAVALGLLVFVHGSAWDVVIASGVLGVGVGMAYAAMPAYINASVPVQQSGIANGMNAVLRTVGGAIGTAVMGAVLTADMKPVAPGVKLPTIDAYTHSFVIAAALAVVAAAVPFLVKAPTMGSTSSTPIAAQDGGPARSELAGVNA</sequence>
<keyword evidence="4 7" id="KW-1133">Transmembrane helix</keyword>
<evidence type="ECO:0000256" key="7">
    <source>
        <dbReference type="SAM" id="Phobius"/>
    </source>
</evidence>
<comment type="caution">
    <text evidence="9">The sequence shown here is derived from an EMBL/GenBank/DDBJ whole genome shotgun (WGS) entry which is preliminary data.</text>
</comment>
<dbReference type="CDD" id="cd17504">
    <property type="entry name" value="MFS_MMR_MDR_like"/>
    <property type="match status" value="1"/>
</dbReference>
<dbReference type="InterPro" id="IPR001958">
    <property type="entry name" value="Tet-R_TetA/multi-R_MdtG-like"/>
</dbReference>
<feature type="transmembrane region" description="Helical" evidence="7">
    <location>
        <begin position="43"/>
        <end position="65"/>
    </location>
</feature>
<dbReference type="Proteomes" id="UP001499854">
    <property type="component" value="Unassembled WGS sequence"/>
</dbReference>
<evidence type="ECO:0000313" key="10">
    <source>
        <dbReference type="Proteomes" id="UP001499854"/>
    </source>
</evidence>
<evidence type="ECO:0000313" key="9">
    <source>
        <dbReference type="EMBL" id="GAA1978757.1"/>
    </source>
</evidence>
<feature type="transmembrane region" description="Helical" evidence="7">
    <location>
        <begin position="220"/>
        <end position="244"/>
    </location>
</feature>
<keyword evidence="2" id="KW-0813">Transport</keyword>
<feature type="transmembrane region" description="Helical" evidence="7">
    <location>
        <begin position="102"/>
        <end position="122"/>
    </location>
</feature>
<evidence type="ECO:0000256" key="1">
    <source>
        <dbReference type="ARBA" id="ARBA00004651"/>
    </source>
</evidence>
<dbReference type="Pfam" id="PF07690">
    <property type="entry name" value="MFS_1"/>
    <property type="match status" value="2"/>
</dbReference>
<keyword evidence="3 7" id="KW-0812">Transmembrane</keyword>
<feature type="transmembrane region" description="Helical" evidence="7">
    <location>
        <begin position="134"/>
        <end position="152"/>
    </location>
</feature>
<comment type="subcellular location">
    <subcellularLocation>
        <location evidence="1">Cell membrane</location>
        <topology evidence="1">Multi-pass membrane protein</topology>
    </subcellularLocation>
</comment>
<protein>
    <submittedName>
        <fullName evidence="9">MFS transporter</fullName>
    </submittedName>
</protein>
<dbReference type="RefSeq" id="WP_344659013.1">
    <property type="nucleotide sequence ID" value="NZ_BAAAQM010000025.1"/>
</dbReference>
<evidence type="ECO:0000256" key="2">
    <source>
        <dbReference type="ARBA" id="ARBA00022448"/>
    </source>
</evidence>
<dbReference type="InterPro" id="IPR011701">
    <property type="entry name" value="MFS"/>
</dbReference>
<feature type="domain" description="Major facilitator superfamily (MFS) profile" evidence="8">
    <location>
        <begin position="11"/>
        <end position="462"/>
    </location>
</feature>
<reference evidence="9 10" key="1">
    <citation type="journal article" date="2019" name="Int. J. Syst. Evol. Microbiol.">
        <title>The Global Catalogue of Microorganisms (GCM) 10K type strain sequencing project: providing services to taxonomists for standard genome sequencing and annotation.</title>
        <authorList>
            <consortium name="The Broad Institute Genomics Platform"/>
            <consortium name="The Broad Institute Genome Sequencing Center for Infectious Disease"/>
            <person name="Wu L."/>
            <person name="Ma J."/>
        </authorList>
    </citation>
    <scope>NUCLEOTIDE SEQUENCE [LARGE SCALE GENOMIC DNA]</scope>
    <source>
        <strain evidence="9 10">JCM 16013</strain>
    </source>
</reference>
<dbReference type="EMBL" id="BAAAQM010000025">
    <property type="protein sequence ID" value="GAA1978757.1"/>
    <property type="molecule type" value="Genomic_DNA"/>
</dbReference>
<organism evidence="9 10">
    <name type="scientific">Catenulispora subtropica</name>
    <dbReference type="NCBI Taxonomy" id="450798"/>
    <lineage>
        <taxon>Bacteria</taxon>
        <taxon>Bacillati</taxon>
        <taxon>Actinomycetota</taxon>
        <taxon>Actinomycetes</taxon>
        <taxon>Catenulisporales</taxon>
        <taxon>Catenulisporaceae</taxon>
        <taxon>Catenulispora</taxon>
    </lineage>
</organism>
<feature type="transmembrane region" description="Helical" evidence="7">
    <location>
        <begin position="164"/>
        <end position="184"/>
    </location>
</feature>
<accession>A0ABN2S1H5</accession>
<dbReference type="PANTHER" id="PTHR42718">
    <property type="entry name" value="MAJOR FACILITATOR SUPERFAMILY MULTIDRUG TRANSPORTER MFSC"/>
    <property type="match status" value="1"/>
</dbReference>
<evidence type="ECO:0000256" key="6">
    <source>
        <dbReference type="SAM" id="MobiDB-lite"/>
    </source>
</evidence>
<feature type="region of interest" description="Disordered" evidence="6">
    <location>
        <begin position="462"/>
        <end position="487"/>
    </location>
</feature>
<name>A0ABN2S1H5_9ACTN</name>
<evidence type="ECO:0000256" key="3">
    <source>
        <dbReference type="ARBA" id="ARBA00022692"/>
    </source>
</evidence>
<dbReference type="InterPro" id="IPR020846">
    <property type="entry name" value="MFS_dom"/>
</dbReference>
<feature type="transmembrane region" description="Helical" evidence="7">
    <location>
        <begin position="305"/>
        <end position="327"/>
    </location>
</feature>
<proteinExistence type="predicted"/>
<feature type="transmembrane region" description="Helical" evidence="7">
    <location>
        <begin position="399"/>
        <end position="419"/>
    </location>
</feature>